<dbReference type="KEGG" id="dpc:A6048_01545"/>
<dbReference type="Proteomes" id="UP000244903">
    <property type="component" value="Chromosome"/>
</dbReference>
<evidence type="ECO:0000256" key="1">
    <source>
        <dbReference type="ARBA" id="ARBA00004141"/>
    </source>
</evidence>
<comment type="similarity">
    <text evidence="2">Belongs to the UPF0014 family.</text>
</comment>
<feature type="transmembrane region" description="Helical" evidence="6">
    <location>
        <begin position="144"/>
        <end position="164"/>
    </location>
</feature>
<dbReference type="EMBL" id="CP015453">
    <property type="protein sequence ID" value="AWH97104.1"/>
    <property type="molecule type" value="Genomic_DNA"/>
</dbReference>
<reference evidence="7 8" key="1">
    <citation type="submission" date="2016-04" db="EMBL/GenBank/DDBJ databases">
        <title>Complete genome sequence of the haloalkaliphilic hydrocarbon-degrading bacterium Dietzia psychralcaliphila ILA-1T, isolated from a drain of a fish product-processing plant.</title>
        <authorList>
            <person name="Zhao J."/>
            <person name="Hu B."/>
            <person name="Geng S."/>
            <person name="Nie Y."/>
            <person name="Tang Y."/>
        </authorList>
    </citation>
    <scope>NUCLEOTIDE SEQUENCE [LARGE SCALE GENOMIC DNA]</scope>
    <source>
        <strain evidence="7 8">ILA-1</strain>
    </source>
</reference>
<dbReference type="InterPro" id="IPR005226">
    <property type="entry name" value="UPF0014_fam"/>
</dbReference>
<keyword evidence="4 6" id="KW-1133">Transmembrane helix</keyword>
<feature type="transmembrane region" description="Helical" evidence="6">
    <location>
        <begin position="114"/>
        <end position="138"/>
    </location>
</feature>
<gene>
    <name evidence="7" type="ORF">A6048_01545</name>
</gene>
<feature type="transmembrane region" description="Helical" evidence="6">
    <location>
        <begin position="62"/>
        <end position="82"/>
    </location>
</feature>
<evidence type="ECO:0000256" key="4">
    <source>
        <dbReference type="ARBA" id="ARBA00022989"/>
    </source>
</evidence>
<keyword evidence="3 6" id="KW-0812">Transmembrane</keyword>
<evidence type="ECO:0000256" key="5">
    <source>
        <dbReference type="ARBA" id="ARBA00023136"/>
    </source>
</evidence>
<dbReference type="GO" id="GO:0005886">
    <property type="term" value="C:plasma membrane"/>
    <property type="evidence" value="ECO:0007669"/>
    <property type="project" value="TreeGrafter"/>
</dbReference>
<proteinExistence type="inferred from homology"/>
<protein>
    <submittedName>
        <fullName evidence="7">ABC transporter permease</fullName>
    </submittedName>
</protein>
<keyword evidence="8" id="KW-1185">Reference proteome</keyword>
<accession>A0AAD0JTL6</accession>
<dbReference type="Pfam" id="PF03649">
    <property type="entry name" value="UPF0014"/>
    <property type="match status" value="1"/>
</dbReference>
<dbReference type="AlphaFoldDB" id="A0AAD0JTL6"/>
<dbReference type="PANTHER" id="PTHR30028">
    <property type="entry name" value="UPF0014 INNER MEMBRANE PROTEIN YBBM-RELATED"/>
    <property type="match status" value="1"/>
</dbReference>
<evidence type="ECO:0000256" key="2">
    <source>
        <dbReference type="ARBA" id="ARBA00005268"/>
    </source>
</evidence>
<organism evidence="7 8">
    <name type="scientific">Dietzia psychralcaliphila</name>
    <dbReference type="NCBI Taxonomy" id="139021"/>
    <lineage>
        <taxon>Bacteria</taxon>
        <taxon>Bacillati</taxon>
        <taxon>Actinomycetota</taxon>
        <taxon>Actinomycetes</taxon>
        <taxon>Mycobacteriales</taxon>
        <taxon>Dietziaceae</taxon>
        <taxon>Dietzia</taxon>
    </lineage>
</organism>
<feature type="transmembrane region" description="Helical" evidence="6">
    <location>
        <begin position="237"/>
        <end position="264"/>
    </location>
</feature>
<evidence type="ECO:0000256" key="3">
    <source>
        <dbReference type="ARBA" id="ARBA00022692"/>
    </source>
</evidence>
<comment type="subcellular location">
    <subcellularLocation>
        <location evidence="1">Membrane</location>
        <topology evidence="1">Multi-pass membrane protein</topology>
    </subcellularLocation>
</comment>
<evidence type="ECO:0000313" key="7">
    <source>
        <dbReference type="EMBL" id="AWH97104.1"/>
    </source>
</evidence>
<dbReference type="PANTHER" id="PTHR30028:SF0">
    <property type="entry name" value="PROTEIN ALUMINUM SENSITIVE 3"/>
    <property type="match status" value="1"/>
</dbReference>
<feature type="transmembrane region" description="Helical" evidence="6">
    <location>
        <begin position="6"/>
        <end position="25"/>
    </location>
</feature>
<evidence type="ECO:0000313" key="8">
    <source>
        <dbReference type="Proteomes" id="UP000244903"/>
    </source>
</evidence>
<name>A0AAD0JTL6_9ACTN</name>
<feature type="transmembrane region" description="Helical" evidence="6">
    <location>
        <begin position="213"/>
        <end position="231"/>
    </location>
</feature>
<keyword evidence="5 6" id="KW-0472">Membrane</keyword>
<sequence>MIELGPALAVAVVLFVVIGTAAAWLGRTGLEREVPWASIRAAVQLIVLALVIGYVADRAWLVGVFVVVMATTASWAAAGRLARRSNPQARMARASGTQAPKTWALGMRARVRDALWCALPVAVPPVVVVAGLIAAGVVRPNGLSIIPVVGIFLGNAMAITGLAGRRAHDELEVRHGEVEAALSLGFTDYPARMMVCREAAATALSPSLDQTRTIGLVTIPGAFVGMILGGAEPWQAGVMQLFVSTGILACGAIALVVTTLLVAVDRL</sequence>
<feature type="transmembrane region" description="Helical" evidence="6">
    <location>
        <begin position="37"/>
        <end position="56"/>
    </location>
</feature>
<evidence type="ECO:0000256" key="6">
    <source>
        <dbReference type="SAM" id="Phobius"/>
    </source>
</evidence>